<feature type="compositionally biased region" description="Pro residues" evidence="1">
    <location>
        <begin position="107"/>
        <end position="125"/>
    </location>
</feature>
<evidence type="ECO:0000256" key="2">
    <source>
        <dbReference type="SAM" id="SignalP"/>
    </source>
</evidence>
<accession>A0A131YHY5</accession>
<reference evidence="3" key="1">
    <citation type="journal article" date="2016" name="Ticks Tick Borne Dis.">
        <title>De novo assembly and annotation of the salivary gland transcriptome of Rhipicephalus appendiculatus male and female ticks during blood feeding.</title>
        <authorList>
            <person name="de Castro M.H."/>
            <person name="de Klerk D."/>
            <person name="Pienaar R."/>
            <person name="Latif A.A."/>
            <person name="Rees D.J."/>
            <person name="Mans B.J."/>
        </authorList>
    </citation>
    <scope>NUCLEOTIDE SEQUENCE</scope>
    <source>
        <tissue evidence="3">Salivary glands</tissue>
    </source>
</reference>
<feature type="compositionally biased region" description="Pro residues" evidence="1">
    <location>
        <begin position="54"/>
        <end position="67"/>
    </location>
</feature>
<feature type="region of interest" description="Disordered" evidence="1">
    <location>
        <begin position="106"/>
        <end position="128"/>
    </location>
</feature>
<feature type="region of interest" description="Disordered" evidence="1">
    <location>
        <begin position="158"/>
        <end position="193"/>
    </location>
</feature>
<evidence type="ECO:0000256" key="1">
    <source>
        <dbReference type="SAM" id="MobiDB-lite"/>
    </source>
</evidence>
<proteinExistence type="predicted"/>
<organism evidence="3">
    <name type="scientific">Rhipicephalus appendiculatus</name>
    <name type="common">Brown ear tick</name>
    <dbReference type="NCBI Taxonomy" id="34631"/>
    <lineage>
        <taxon>Eukaryota</taxon>
        <taxon>Metazoa</taxon>
        <taxon>Ecdysozoa</taxon>
        <taxon>Arthropoda</taxon>
        <taxon>Chelicerata</taxon>
        <taxon>Arachnida</taxon>
        <taxon>Acari</taxon>
        <taxon>Parasitiformes</taxon>
        <taxon>Ixodida</taxon>
        <taxon>Ixodoidea</taxon>
        <taxon>Ixodidae</taxon>
        <taxon>Rhipicephalinae</taxon>
        <taxon>Rhipicephalus</taxon>
        <taxon>Rhipicephalus</taxon>
    </lineage>
</organism>
<feature type="signal peptide" evidence="2">
    <location>
        <begin position="1"/>
        <end position="30"/>
    </location>
</feature>
<sequence>MTGARDWNFMKNLAILALLSALSFAGPAYSFDAKYPSPPPNRPGRALSSGKTLPRPPGPRPQPPYRFVPPRIARKYGLQPFDPENPRQRFPALPETHHGHGAIGILPAPPARHPRPPIVRPPPYPARDDYDNDYAEEYRWFRIHDKFYLGRLEQVPELKLPKPPKYSQARHPRLQKAHVPGEQPLATSATSTA</sequence>
<dbReference type="EMBL" id="GEDV01011026">
    <property type="protein sequence ID" value="JAP77531.1"/>
    <property type="molecule type" value="Transcribed_RNA"/>
</dbReference>
<dbReference type="AlphaFoldDB" id="A0A131YHY5"/>
<protein>
    <submittedName>
        <fullName evidence="3">Uncharacterized protein</fullName>
    </submittedName>
</protein>
<keyword evidence="2" id="KW-0732">Signal</keyword>
<feature type="region of interest" description="Disordered" evidence="1">
    <location>
        <begin position="34"/>
        <end position="68"/>
    </location>
</feature>
<name>A0A131YHY5_RHIAP</name>
<evidence type="ECO:0000313" key="3">
    <source>
        <dbReference type="EMBL" id="JAP77531.1"/>
    </source>
</evidence>
<feature type="chain" id="PRO_5007285298" evidence="2">
    <location>
        <begin position="31"/>
        <end position="193"/>
    </location>
</feature>